<comment type="caution">
    <text evidence="2">The sequence shown here is derived from an EMBL/GenBank/DDBJ whole genome shotgun (WGS) entry which is preliminary data.</text>
</comment>
<evidence type="ECO:0000313" key="3">
    <source>
        <dbReference type="Proteomes" id="UP001209570"/>
    </source>
</evidence>
<name>A0AAD5LLV2_PYTIN</name>
<dbReference type="Proteomes" id="UP001209570">
    <property type="component" value="Unassembled WGS sequence"/>
</dbReference>
<gene>
    <name evidence="2" type="ORF">P43SY_005181</name>
</gene>
<reference evidence="2" key="1">
    <citation type="submission" date="2021-12" db="EMBL/GenBank/DDBJ databases">
        <title>Prjna785345.</title>
        <authorList>
            <person name="Rujirawat T."/>
            <person name="Krajaejun T."/>
        </authorList>
    </citation>
    <scope>NUCLEOTIDE SEQUENCE</scope>
    <source>
        <strain evidence="2">Pi057C3</strain>
    </source>
</reference>
<organism evidence="2 3">
    <name type="scientific">Pythium insidiosum</name>
    <name type="common">Pythiosis disease agent</name>
    <dbReference type="NCBI Taxonomy" id="114742"/>
    <lineage>
        <taxon>Eukaryota</taxon>
        <taxon>Sar</taxon>
        <taxon>Stramenopiles</taxon>
        <taxon>Oomycota</taxon>
        <taxon>Peronosporomycetes</taxon>
        <taxon>Pythiales</taxon>
        <taxon>Pythiaceae</taxon>
        <taxon>Pythium</taxon>
    </lineage>
</organism>
<sequence length="233" mass="25369">MDAGTIVLLEVSAMARGEQPKHVAYCLSNGVMLFVTPEACAVFSVSSSLELCGQSLCSFIVSYDVERLQDVFREQFCGGLPVNSDALHQLSLIVRVLGTGASLWVRFKTVPLSLRLSRCIDAVTMRETHVFTDASCFVMNEDEILETLELTGHRHETPQLSIKVPSTFHSAMLSPRNVPLELKRLGESPSSPSGALADGAWEESLASHAFEADWSSELSPHHPARAQSNSPPS</sequence>
<dbReference type="EMBL" id="JAKCXM010000087">
    <property type="protein sequence ID" value="KAJ0403187.1"/>
    <property type="molecule type" value="Genomic_DNA"/>
</dbReference>
<accession>A0AAD5LLV2</accession>
<protein>
    <submittedName>
        <fullName evidence="2">Uncharacterized protein</fullName>
    </submittedName>
</protein>
<proteinExistence type="predicted"/>
<keyword evidence="3" id="KW-1185">Reference proteome</keyword>
<evidence type="ECO:0000313" key="2">
    <source>
        <dbReference type="EMBL" id="KAJ0403187.1"/>
    </source>
</evidence>
<evidence type="ECO:0000256" key="1">
    <source>
        <dbReference type="SAM" id="MobiDB-lite"/>
    </source>
</evidence>
<feature type="region of interest" description="Disordered" evidence="1">
    <location>
        <begin position="212"/>
        <end position="233"/>
    </location>
</feature>
<dbReference type="AlphaFoldDB" id="A0AAD5LLV2"/>